<name>A0ABD3N4U5_9STRA</name>
<comment type="caution">
    <text evidence="1">The sequence shown here is derived from an EMBL/GenBank/DDBJ whole genome shotgun (WGS) entry which is preliminary data.</text>
</comment>
<dbReference type="Proteomes" id="UP001530293">
    <property type="component" value="Unassembled WGS sequence"/>
</dbReference>
<organism evidence="1 2">
    <name type="scientific">Discostella pseudostelligera</name>
    <dbReference type="NCBI Taxonomy" id="259834"/>
    <lineage>
        <taxon>Eukaryota</taxon>
        <taxon>Sar</taxon>
        <taxon>Stramenopiles</taxon>
        <taxon>Ochrophyta</taxon>
        <taxon>Bacillariophyta</taxon>
        <taxon>Coscinodiscophyceae</taxon>
        <taxon>Thalassiosirophycidae</taxon>
        <taxon>Stephanodiscales</taxon>
        <taxon>Stephanodiscaceae</taxon>
        <taxon>Discostella</taxon>
    </lineage>
</organism>
<evidence type="ECO:0000313" key="1">
    <source>
        <dbReference type="EMBL" id="KAL3771076.1"/>
    </source>
</evidence>
<dbReference type="AlphaFoldDB" id="A0ABD3N4U5"/>
<sequence>MNNNNINKPVESSQCRHLRRMNILRERKLGHHQWKGLKLKMMQYRKLQDNKRWQEDKVQHRIVRVQKRDRHWIEQYRDARRHRNLRLHLSEEELQHVRMQDASGTELHVLILQLNKENVYDKRMHFNTRWHIFHISCRHNIHDIPGEEKRIANNVIQYHNQKCKSLGHCSGECNYREIYKYVSNEEQRRIREATGECGCRFRWNYSQDYSIIT</sequence>
<dbReference type="EMBL" id="JALLBG020000031">
    <property type="protein sequence ID" value="KAL3771076.1"/>
    <property type="molecule type" value="Genomic_DNA"/>
</dbReference>
<keyword evidence="2" id="KW-1185">Reference proteome</keyword>
<proteinExistence type="predicted"/>
<evidence type="ECO:0000313" key="2">
    <source>
        <dbReference type="Proteomes" id="UP001530293"/>
    </source>
</evidence>
<gene>
    <name evidence="1" type="ORF">ACHAWU_006453</name>
</gene>
<accession>A0ABD3N4U5</accession>
<reference evidence="1 2" key="1">
    <citation type="submission" date="2024-10" db="EMBL/GenBank/DDBJ databases">
        <title>Updated reference genomes for cyclostephanoid diatoms.</title>
        <authorList>
            <person name="Roberts W.R."/>
            <person name="Alverson A.J."/>
        </authorList>
    </citation>
    <scope>NUCLEOTIDE SEQUENCE [LARGE SCALE GENOMIC DNA]</scope>
    <source>
        <strain evidence="1 2">AJA232-27</strain>
    </source>
</reference>
<protein>
    <submittedName>
        <fullName evidence="1">Uncharacterized protein</fullName>
    </submittedName>
</protein>